<keyword evidence="12" id="KW-0472">Membrane</keyword>
<dbReference type="Gene3D" id="2.160.20.10">
    <property type="entry name" value="Single-stranded right-handed beta-helix, Pectin lyase-like"/>
    <property type="match status" value="1"/>
</dbReference>
<accession>A0A915EJU8</accession>
<dbReference type="GO" id="GO:0030570">
    <property type="term" value="F:pectate lyase activity"/>
    <property type="evidence" value="ECO:0007669"/>
    <property type="project" value="UniProtKB-EC"/>
</dbReference>
<evidence type="ECO:0000256" key="3">
    <source>
        <dbReference type="ARBA" id="ARBA00004613"/>
    </source>
</evidence>
<evidence type="ECO:0000256" key="1">
    <source>
        <dbReference type="ARBA" id="ARBA00000695"/>
    </source>
</evidence>
<evidence type="ECO:0000256" key="2">
    <source>
        <dbReference type="ARBA" id="ARBA00001913"/>
    </source>
</evidence>
<keyword evidence="6" id="KW-0964">Secreted</keyword>
<keyword evidence="7" id="KW-0732">Signal</keyword>
<dbReference type="AlphaFoldDB" id="A0A915EJU8"/>
<evidence type="ECO:0000256" key="12">
    <source>
        <dbReference type="SAM" id="Phobius"/>
    </source>
</evidence>
<dbReference type="WBParaSite" id="jg6725">
    <property type="protein sequence ID" value="jg6725"/>
    <property type="gene ID" value="jg6725"/>
</dbReference>
<dbReference type="Proteomes" id="UP000887574">
    <property type="component" value="Unplaced"/>
</dbReference>
<sequence length="293" mass="31632">MDASKSVSTQQKMMLLQVFIRSSRIIGRFISIMFCYIAFFAVVILALLESGICDFWPAATGNITINATIVVNVSKTFNCNYTRYIPNPTILGDGGTNEFQSPVFELQGGATLKNCIIGAAPGTNGSADGVHCTGAGCLIQNVWFEDVGEDAITFNGLNSSNINYTIDGGGARYAHDKIVMLDGRGTAYIKNFWADIYARFARSCGNCKDQYERHMVISNLTAYNGTAGQYIAGVNMNYNDSAIITGLKLGGAGARQMFPCKRFIGTTGPQPTVNGSDADGKYCIYNSSDITYL</sequence>
<feature type="transmembrane region" description="Helical" evidence="12">
    <location>
        <begin position="25"/>
        <end position="48"/>
    </location>
</feature>
<evidence type="ECO:0000256" key="7">
    <source>
        <dbReference type="ARBA" id="ARBA00022729"/>
    </source>
</evidence>
<protein>
    <recommendedName>
        <fullName evidence="11">Probable pectate lyase F</fullName>
        <ecNumber evidence="5">4.2.2.2</ecNumber>
    </recommendedName>
</protein>
<comment type="similarity">
    <text evidence="4">Belongs to the polysaccharide lyase 3 family.</text>
</comment>
<dbReference type="GO" id="GO:0005576">
    <property type="term" value="C:extracellular region"/>
    <property type="evidence" value="ECO:0007669"/>
    <property type="project" value="UniProtKB-SubCell"/>
</dbReference>
<dbReference type="SUPFAM" id="SSF51126">
    <property type="entry name" value="Pectin lyase-like"/>
    <property type="match status" value="1"/>
</dbReference>
<dbReference type="GO" id="GO:0045490">
    <property type="term" value="P:pectin catabolic process"/>
    <property type="evidence" value="ECO:0007669"/>
    <property type="project" value="TreeGrafter"/>
</dbReference>
<evidence type="ECO:0000256" key="5">
    <source>
        <dbReference type="ARBA" id="ARBA00012272"/>
    </source>
</evidence>
<evidence type="ECO:0000256" key="4">
    <source>
        <dbReference type="ARBA" id="ARBA00006463"/>
    </source>
</evidence>
<dbReference type="InterPro" id="IPR004898">
    <property type="entry name" value="Pectate_lyase_PlyH/PlyE-like"/>
</dbReference>
<dbReference type="InterPro" id="IPR012334">
    <property type="entry name" value="Pectin_lyas_fold"/>
</dbReference>
<evidence type="ECO:0000256" key="10">
    <source>
        <dbReference type="ARBA" id="ARBA00025679"/>
    </source>
</evidence>
<reference evidence="14" key="1">
    <citation type="submission" date="2022-11" db="UniProtKB">
        <authorList>
            <consortium name="WormBaseParasite"/>
        </authorList>
    </citation>
    <scope>IDENTIFICATION</scope>
</reference>
<keyword evidence="12" id="KW-1133">Transmembrane helix</keyword>
<organism evidence="13 14">
    <name type="scientific">Ditylenchus dipsaci</name>
    <dbReference type="NCBI Taxonomy" id="166011"/>
    <lineage>
        <taxon>Eukaryota</taxon>
        <taxon>Metazoa</taxon>
        <taxon>Ecdysozoa</taxon>
        <taxon>Nematoda</taxon>
        <taxon>Chromadorea</taxon>
        <taxon>Rhabditida</taxon>
        <taxon>Tylenchina</taxon>
        <taxon>Tylenchomorpha</taxon>
        <taxon>Sphaerularioidea</taxon>
        <taxon>Anguinidae</taxon>
        <taxon>Anguininae</taxon>
        <taxon>Ditylenchus</taxon>
    </lineage>
</organism>
<dbReference type="Pfam" id="PF03211">
    <property type="entry name" value="Pectate_lyase"/>
    <property type="match status" value="1"/>
</dbReference>
<keyword evidence="8" id="KW-0106">Calcium</keyword>
<dbReference type="EC" id="4.2.2.2" evidence="5"/>
<keyword evidence="13" id="KW-1185">Reference proteome</keyword>
<evidence type="ECO:0000256" key="6">
    <source>
        <dbReference type="ARBA" id="ARBA00022525"/>
    </source>
</evidence>
<evidence type="ECO:0000256" key="9">
    <source>
        <dbReference type="ARBA" id="ARBA00023239"/>
    </source>
</evidence>
<evidence type="ECO:0000313" key="13">
    <source>
        <dbReference type="Proteomes" id="UP000887574"/>
    </source>
</evidence>
<keyword evidence="12" id="KW-0812">Transmembrane</keyword>
<evidence type="ECO:0000256" key="11">
    <source>
        <dbReference type="ARBA" id="ARBA00039895"/>
    </source>
</evidence>
<dbReference type="PANTHER" id="PTHR33407:SF9">
    <property type="entry name" value="PECTATE LYASE F-RELATED"/>
    <property type="match status" value="1"/>
</dbReference>
<evidence type="ECO:0000256" key="8">
    <source>
        <dbReference type="ARBA" id="ARBA00022837"/>
    </source>
</evidence>
<comment type="cofactor">
    <cofactor evidence="2">
        <name>Ca(2+)</name>
        <dbReference type="ChEBI" id="CHEBI:29108"/>
    </cofactor>
</comment>
<proteinExistence type="inferred from homology"/>
<name>A0A915EJU8_9BILA</name>
<comment type="catalytic activity">
    <reaction evidence="1">
        <text>Eliminative cleavage of (1-&gt;4)-alpha-D-galacturonan to give oligosaccharides with 4-deoxy-alpha-D-galact-4-enuronosyl groups at their non-reducing ends.</text>
        <dbReference type="EC" id="4.2.2.2"/>
    </reaction>
</comment>
<dbReference type="PANTHER" id="PTHR33407">
    <property type="entry name" value="PECTATE LYASE F-RELATED"/>
    <property type="match status" value="1"/>
</dbReference>
<comment type="function">
    <text evidence="10">Pectinolytic enzyme consist of four classes of enzymes: pectin lyase, polygalacturonase, pectin methylesterase and rhamnogalacturonase. Among pectinolytic enzymes, pectin lyase is the most important in depolymerization of pectin, since it cleaves internal glycosidic bonds of highly methylated pectins. Favors pectate, the anion, over pectin, the methyl ester.</text>
</comment>
<dbReference type="InterPro" id="IPR011050">
    <property type="entry name" value="Pectin_lyase_fold/virulence"/>
</dbReference>
<comment type="subcellular location">
    <subcellularLocation>
        <location evidence="3">Secreted</location>
    </subcellularLocation>
</comment>
<evidence type="ECO:0000313" key="14">
    <source>
        <dbReference type="WBParaSite" id="jg6725"/>
    </source>
</evidence>
<keyword evidence="9" id="KW-0456">Lyase</keyword>